<organism evidence="1 2">
    <name type="scientific">Sandaracinobacter neustonicus</name>
    <dbReference type="NCBI Taxonomy" id="1715348"/>
    <lineage>
        <taxon>Bacteria</taxon>
        <taxon>Pseudomonadati</taxon>
        <taxon>Pseudomonadota</taxon>
        <taxon>Alphaproteobacteria</taxon>
        <taxon>Sphingomonadales</taxon>
        <taxon>Sphingosinicellaceae</taxon>
        <taxon>Sandaracinobacter</taxon>
    </lineage>
</organism>
<comment type="caution">
    <text evidence="1">The sequence shown here is derived from an EMBL/GenBank/DDBJ whole genome shotgun (WGS) entry which is preliminary data.</text>
</comment>
<dbReference type="EMBL" id="VFSU01000028">
    <property type="protein sequence ID" value="TPE60113.1"/>
    <property type="molecule type" value="Genomic_DNA"/>
</dbReference>
<sequence length="115" mass="12385">MFADTPRVEGSGPNGEPLYAAAWVREPYHDELAGYLSTAIGPGSGLIACRTAPGNRVEDCIVLGETPPGSRIARAAQAAAWQFLVRPPRIGGKPQVGEWVRIRIDYTDKPDGRAR</sequence>
<evidence type="ECO:0000313" key="1">
    <source>
        <dbReference type="EMBL" id="TPE60113.1"/>
    </source>
</evidence>
<proteinExistence type="predicted"/>
<reference evidence="1 2" key="1">
    <citation type="submission" date="2019-06" db="EMBL/GenBank/DDBJ databases">
        <authorList>
            <person name="Lee I."/>
            <person name="Jang G.I."/>
            <person name="Hwang C.Y."/>
        </authorList>
    </citation>
    <scope>NUCLEOTIDE SEQUENCE [LARGE SCALE GENOMIC DNA]</scope>
    <source>
        <strain evidence="1 2">PAMC 28131</strain>
    </source>
</reference>
<accession>A0A501XIH9</accession>
<dbReference type="Proteomes" id="UP000319897">
    <property type="component" value="Unassembled WGS sequence"/>
</dbReference>
<protein>
    <recommendedName>
        <fullName evidence="3">TonB C-terminal domain-containing protein</fullName>
    </recommendedName>
</protein>
<name>A0A501XIH9_9SPHN</name>
<dbReference type="AlphaFoldDB" id="A0A501XIH9"/>
<evidence type="ECO:0000313" key="2">
    <source>
        <dbReference type="Proteomes" id="UP000319897"/>
    </source>
</evidence>
<keyword evidence="2" id="KW-1185">Reference proteome</keyword>
<dbReference type="OrthoDB" id="7410762at2"/>
<evidence type="ECO:0008006" key="3">
    <source>
        <dbReference type="Google" id="ProtNLM"/>
    </source>
</evidence>
<gene>
    <name evidence="1" type="ORF">FJQ54_11925</name>
</gene>